<evidence type="ECO:0000256" key="2">
    <source>
        <dbReference type="ARBA" id="ARBA00022618"/>
    </source>
</evidence>
<dbReference type="HAMAP" id="MF_00599">
    <property type="entry name" value="FtsB"/>
    <property type="match status" value="1"/>
</dbReference>
<keyword evidence="4 7" id="KW-1133">Transmembrane helix</keyword>
<dbReference type="GO" id="GO:0043093">
    <property type="term" value="P:FtsZ-dependent cytokinesis"/>
    <property type="evidence" value="ECO:0007669"/>
    <property type="project" value="UniProtKB-UniRule"/>
</dbReference>
<dbReference type="GO" id="GO:0005886">
    <property type="term" value="C:plasma membrane"/>
    <property type="evidence" value="ECO:0007669"/>
    <property type="project" value="UniProtKB-SubCell"/>
</dbReference>
<dbReference type="EMBL" id="JACHXI010000016">
    <property type="protein sequence ID" value="MBB3104473.1"/>
    <property type="molecule type" value="Genomic_DNA"/>
</dbReference>
<keyword evidence="5 7" id="KW-0472">Membrane</keyword>
<sequence>MFKAHYWLFLLLVLLLGGLQYRLWVGEGSLAQIAELKKQISDQHDENERLLERNRLLQAEVMELKQGMETVEERARHELGMVKQGETLYELAE</sequence>
<evidence type="ECO:0000256" key="4">
    <source>
        <dbReference type="ARBA" id="ARBA00022989"/>
    </source>
</evidence>
<evidence type="ECO:0000256" key="5">
    <source>
        <dbReference type="ARBA" id="ARBA00023136"/>
    </source>
</evidence>
<evidence type="ECO:0000256" key="6">
    <source>
        <dbReference type="ARBA" id="ARBA00023306"/>
    </source>
</evidence>
<keyword evidence="3 7" id="KW-0812">Transmembrane</keyword>
<dbReference type="InterPro" id="IPR023081">
    <property type="entry name" value="Cell_div_FtsB"/>
</dbReference>
<dbReference type="Pfam" id="PF04977">
    <property type="entry name" value="DivIC"/>
    <property type="match status" value="1"/>
</dbReference>
<comment type="caution">
    <text evidence="8">The sequence shown here is derived from an EMBL/GenBank/DDBJ whole genome shotgun (WGS) entry which is preliminary data.</text>
</comment>
<dbReference type="GO" id="GO:0032153">
    <property type="term" value="C:cell division site"/>
    <property type="evidence" value="ECO:0007669"/>
    <property type="project" value="UniProtKB-UniRule"/>
</dbReference>
<comment type="subunit">
    <text evidence="7">Part of a complex composed of FtsB, FtsL and FtsQ.</text>
</comment>
<dbReference type="PANTHER" id="PTHR37485:SF1">
    <property type="entry name" value="CELL DIVISION PROTEIN FTSB"/>
    <property type="match status" value="1"/>
</dbReference>
<organism evidence="8 9">
    <name type="scientific">Azomonas macrocytogenes</name>
    <name type="common">Azotobacter macrocytogenes</name>
    <dbReference type="NCBI Taxonomy" id="69962"/>
    <lineage>
        <taxon>Bacteria</taxon>
        <taxon>Pseudomonadati</taxon>
        <taxon>Pseudomonadota</taxon>
        <taxon>Gammaproteobacteria</taxon>
        <taxon>Pseudomonadales</taxon>
        <taxon>Pseudomonadaceae</taxon>
        <taxon>Azomonas</taxon>
    </lineage>
</organism>
<feature type="topological domain" description="Periplasmic" evidence="7">
    <location>
        <begin position="26"/>
        <end position="93"/>
    </location>
</feature>
<comment type="subcellular location">
    <subcellularLocation>
        <location evidence="7">Cell inner membrane</location>
        <topology evidence="7">Single-pass type II membrane protein</topology>
    </subcellularLocation>
    <text evidence="7">Localizes to the division septum.</text>
</comment>
<evidence type="ECO:0000256" key="3">
    <source>
        <dbReference type="ARBA" id="ARBA00022692"/>
    </source>
</evidence>
<dbReference type="RefSeq" id="WP_183167334.1">
    <property type="nucleotide sequence ID" value="NZ_JACHXI010000016.1"/>
</dbReference>
<feature type="coiled-coil region" evidence="7">
    <location>
        <begin position="33"/>
        <end position="74"/>
    </location>
</feature>
<evidence type="ECO:0000256" key="7">
    <source>
        <dbReference type="HAMAP-Rule" id="MF_00599"/>
    </source>
</evidence>
<proteinExistence type="inferred from homology"/>
<keyword evidence="7" id="KW-0175">Coiled coil</keyword>
<dbReference type="InterPro" id="IPR007060">
    <property type="entry name" value="FtsL/DivIC"/>
</dbReference>
<protein>
    <recommendedName>
        <fullName evidence="7">Cell division protein FtsB</fullName>
    </recommendedName>
</protein>
<reference evidence="8 9" key="1">
    <citation type="submission" date="2020-08" db="EMBL/GenBank/DDBJ databases">
        <title>Genomic Encyclopedia of Type Strains, Phase III (KMG-III): the genomes of soil and plant-associated and newly described type strains.</title>
        <authorList>
            <person name="Whitman W."/>
        </authorList>
    </citation>
    <scope>NUCLEOTIDE SEQUENCE [LARGE SCALE GENOMIC DNA]</scope>
    <source>
        <strain evidence="8 9">CECT 4462</strain>
    </source>
</reference>
<name>A0A839TA13_AZOMA</name>
<keyword evidence="1 7" id="KW-1003">Cell membrane</keyword>
<dbReference type="GO" id="GO:0030428">
    <property type="term" value="C:cell septum"/>
    <property type="evidence" value="ECO:0007669"/>
    <property type="project" value="TreeGrafter"/>
</dbReference>
<gene>
    <name evidence="7" type="primary">ftsB</name>
    <name evidence="8" type="ORF">FHR87_002893</name>
</gene>
<feature type="topological domain" description="Cytoplasmic" evidence="7">
    <location>
        <begin position="1"/>
        <end position="7"/>
    </location>
</feature>
<evidence type="ECO:0000313" key="8">
    <source>
        <dbReference type="EMBL" id="MBB3104473.1"/>
    </source>
</evidence>
<accession>A0A839TA13</accession>
<dbReference type="AlphaFoldDB" id="A0A839TA13"/>
<dbReference type="Proteomes" id="UP000549250">
    <property type="component" value="Unassembled WGS sequence"/>
</dbReference>
<keyword evidence="7" id="KW-0997">Cell inner membrane</keyword>
<dbReference type="PANTHER" id="PTHR37485">
    <property type="entry name" value="CELL DIVISION PROTEIN FTSB"/>
    <property type="match status" value="1"/>
</dbReference>
<comment type="function">
    <text evidence="7">Essential cell division protein. May link together the upstream cell division proteins, which are predominantly cytoplasmic, with the downstream cell division proteins, which are predominantly periplasmic.</text>
</comment>
<keyword evidence="6 7" id="KW-0131">Cell cycle</keyword>
<evidence type="ECO:0000256" key="1">
    <source>
        <dbReference type="ARBA" id="ARBA00022475"/>
    </source>
</evidence>
<dbReference type="NCBIfam" id="NF002058">
    <property type="entry name" value="PRK00888.1"/>
    <property type="match status" value="1"/>
</dbReference>
<keyword evidence="9" id="KW-1185">Reference proteome</keyword>
<comment type="similarity">
    <text evidence="7">Belongs to the FtsB family.</text>
</comment>
<keyword evidence="2 7" id="KW-0132">Cell division</keyword>
<evidence type="ECO:0000313" key="9">
    <source>
        <dbReference type="Proteomes" id="UP000549250"/>
    </source>
</evidence>